<gene>
    <name evidence="2" type="ORF">ACFQDO_03875</name>
</gene>
<keyword evidence="3" id="KW-1185">Reference proteome</keyword>
<keyword evidence="1" id="KW-1133">Transmembrane helix</keyword>
<dbReference type="RefSeq" id="WP_345717112.1">
    <property type="nucleotide sequence ID" value="NZ_BAABFP010000005.1"/>
</dbReference>
<sequence>MNPTSARAGRPAVVAAVFGVLFLVVYGLVLSQQDDVGVAWGYAAAVVIACALSVGGAMTGRSWMILVAAILFTLCMLLGLLSIGILLLPATALAFIAFVFSRKDGATQDGPAPPATTS</sequence>
<dbReference type="EMBL" id="JBHSRD010000002">
    <property type="protein sequence ID" value="MFC6006261.1"/>
    <property type="molecule type" value="Genomic_DNA"/>
</dbReference>
<protein>
    <recommendedName>
        <fullName evidence="4">DUF4064 domain-containing protein</fullName>
    </recommendedName>
</protein>
<keyword evidence="1" id="KW-0472">Membrane</keyword>
<evidence type="ECO:0000256" key="1">
    <source>
        <dbReference type="SAM" id="Phobius"/>
    </source>
</evidence>
<name>A0ABW1JAG6_9ACTN</name>
<keyword evidence="1" id="KW-0812">Transmembrane</keyword>
<feature type="transmembrane region" description="Helical" evidence="1">
    <location>
        <begin position="37"/>
        <end position="58"/>
    </location>
</feature>
<evidence type="ECO:0000313" key="2">
    <source>
        <dbReference type="EMBL" id="MFC6006261.1"/>
    </source>
</evidence>
<accession>A0ABW1JAG6</accession>
<proteinExistence type="predicted"/>
<evidence type="ECO:0000313" key="3">
    <source>
        <dbReference type="Proteomes" id="UP001596189"/>
    </source>
</evidence>
<feature type="transmembrane region" description="Helical" evidence="1">
    <location>
        <begin position="65"/>
        <end position="98"/>
    </location>
</feature>
<evidence type="ECO:0008006" key="4">
    <source>
        <dbReference type="Google" id="ProtNLM"/>
    </source>
</evidence>
<reference evidence="3" key="1">
    <citation type="journal article" date="2019" name="Int. J. Syst. Evol. Microbiol.">
        <title>The Global Catalogue of Microorganisms (GCM) 10K type strain sequencing project: providing services to taxonomists for standard genome sequencing and annotation.</title>
        <authorList>
            <consortium name="The Broad Institute Genomics Platform"/>
            <consortium name="The Broad Institute Genome Sequencing Center for Infectious Disease"/>
            <person name="Wu L."/>
            <person name="Ma J."/>
        </authorList>
    </citation>
    <scope>NUCLEOTIDE SEQUENCE [LARGE SCALE GENOMIC DNA]</scope>
    <source>
        <strain evidence="3">KACC 14249</strain>
    </source>
</reference>
<feature type="transmembrane region" description="Helical" evidence="1">
    <location>
        <begin position="12"/>
        <end position="31"/>
    </location>
</feature>
<organism evidence="2 3">
    <name type="scientific">Angustibacter luteus</name>
    <dbReference type="NCBI Taxonomy" id="658456"/>
    <lineage>
        <taxon>Bacteria</taxon>
        <taxon>Bacillati</taxon>
        <taxon>Actinomycetota</taxon>
        <taxon>Actinomycetes</taxon>
        <taxon>Kineosporiales</taxon>
        <taxon>Kineosporiaceae</taxon>
    </lineage>
</organism>
<comment type="caution">
    <text evidence="2">The sequence shown here is derived from an EMBL/GenBank/DDBJ whole genome shotgun (WGS) entry which is preliminary data.</text>
</comment>
<dbReference type="Proteomes" id="UP001596189">
    <property type="component" value="Unassembled WGS sequence"/>
</dbReference>